<dbReference type="PROSITE" id="PS51721">
    <property type="entry name" value="G_CP"/>
    <property type="match status" value="1"/>
</dbReference>
<dbReference type="Pfam" id="PF21516">
    <property type="entry name" value="YqeH-like_C"/>
    <property type="match status" value="1"/>
</dbReference>
<sequence length="377" mass="42320">MNNETIQCIGCGATLQNQDSQKSGYLPASAYEKIEKAMQNNEEVEVYCQRCFKLRHYNEIMPVQENADDFLRLLNHLLETDALVLNVIDLFDFQGSMISSLPRFVGDTPIIMIGNKIDLFPKNTNLRKVKDWVRQQANKWGIYPEEILLTSGKKQKNVDELIELIKKKQQNRDIYVVGSTNVGKSTLINSIIKTLSGVENLITTSKFPGTTLDKIEIPLDNGTSLIDTPGIIQKDQIAHILSPKDLKLVAPQKTIKPKVYQLNPGQTLFLSGLGRFDYVDGPGKQSFIVYASDDLYIHRTKTENADAFYEKHVGELLVPPQAEQLEQLKPLKGLSYHTKEKSDLLFGGLGWITVNDDVQVKIFSPGALGLGTRRAII</sequence>
<dbReference type="OrthoDB" id="9773841at2"/>
<dbReference type="Gene3D" id="3.40.50.300">
    <property type="entry name" value="P-loop containing nucleotide triphosphate hydrolases"/>
    <property type="match status" value="1"/>
</dbReference>
<evidence type="ECO:0000313" key="3">
    <source>
        <dbReference type="Proteomes" id="UP000051378"/>
    </source>
</evidence>
<dbReference type="CDD" id="cd01855">
    <property type="entry name" value="YqeH"/>
    <property type="match status" value="1"/>
</dbReference>
<comment type="caution">
    <text evidence="2">The sequence shown here is derived from an EMBL/GenBank/DDBJ whole genome shotgun (WGS) entry which is preliminary data.</text>
</comment>
<dbReference type="InterPro" id="IPR048422">
    <property type="entry name" value="NOA1/YqeH-like_C"/>
</dbReference>
<evidence type="ECO:0000313" key="2">
    <source>
        <dbReference type="EMBL" id="KRN03895.1"/>
    </source>
</evidence>
<dbReference type="PATRIC" id="fig|1423744.4.peg.1034"/>
<organism evidence="2 3">
    <name type="scientific">Holzapfeliella floricola DSM 23037 = JCM 16512</name>
    <dbReference type="NCBI Taxonomy" id="1423744"/>
    <lineage>
        <taxon>Bacteria</taxon>
        <taxon>Bacillati</taxon>
        <taxon>Bacillota</taxon>
        <taxon>Bacilli</taxon>
        <taxon>Lactobacillales</taxon>
        <taxon>Lactobacillaceae</taxon>
        <taxon>Holzapfeliella</taxon>
    </lineage>
</organism>
<dbReference type="GO" id="GO:0005525">
    <property type="term" value="F:GTP binding"/>
    <property type="evidence" value="ECO:0007669"/>
    <property type="project" value="InterPro"/>
</dbReference>
<feature type="domain" description="CP-type G" evidence="1">
    <location>
        <begin position="71"/>
        <end position="234"/>
    </location>
</feature>
<name>A0A0R2DSL5_9LACO</name>
<dbReference type="STRING" id="1423744.FC86_GL001007"/>
<reference evidence="2 3" key="1">
    <citation type="journal article" date="2015" name="Genome Announc.">
        <title>Expanding the biotechnology potential of lactobacilli through comparative genomics of 213 strains and associated genera.</title>
        <authorList>
            <person name="Sun Z."/>
            <person name="Harris H.M."/>
            <person name="McCann A."/>
            <person name="Guo C."/>
            <person name="Argimon S."/>
            <person name="Zhang W."/>
            <person name="Yang X."/>
            <person name="Jeffery I.B."/>
            <person name="Cooney J.C."/>
            <person name="Kagawa T.F."/>
            <person name="Liu W."/>
            <person name="Song Y."/>
            <person name="Salvetti E."/>
            <person name="Wrobel A."/>
            <person name="Rasinkangas P."/>
            <person name="Parkhill J."/>
            <person name="Rea M.C."/>
            <person name="O'Sullivan O."/>
            <person name="Ritari J."/>
            <person name="Douillard F.P."/>
            <person name="Paul Ross R."/>
            <person name="Yang R."/>
            <person name="Briner A.E."/>
            <person name="Felis G.E."/>
            <person name="de Vos W.M."/>
            <person name="Barrangou R."/>
            <person name="Klaenhammer T.R."/>
            <person name="Caufield P.W."/>
            <person name="Cui Y."/>
            <person name="Zhang H."/>
            <person name="O'Toole P.W."/>
        </authorList>
    </citation>
    <scope>NUCLEOTIDE SEQUENCE [LARGE SCALE GENOMIC DNA]</scope>
    <source>
        <strain evidence="2 3">DSM 23037</strain>
    </source>
</reference>
<dbReference type="PANTHER" id="PTHR46434">
    <property type="entry name" value="GENETIC INTERACTOR OF PROHIBITINS 3, MITOCHONDRIAL"/>
    <property type="match status" value="1"/>
</dbReference>
<gene>
    <name evidence="2" type="ORF">FC86_GL001007</name>
</gene>
<dbReference type="EMBL" id="AYZL01000020">
    <property type="protein sequence ID" value="KRN03895.1"/>
    <property type="molecule type" value="Genomic_DNA"/>
</dbReference>
<keyword evidence="3" id="KW-1185">Reference proteome</keyword>
<proteinExistence type="predicted"/>
<dbReference type="AlphaFoldDB" id="A0A0R2DSL5"/>
<evidence type="ECO:0000259" key="1">
    <source>
        <dbReference type="PROSITE" id="PS51721"/>
    </source>
</evidence>
<dbReference type="RefSeq" id="WP_056975205.1">
    <property type="nucleotide sequence ID" value="NZ_AYZL01000020.1"/>
</dbReference>
<dbReference type="InterPro" id="IPR027417">
    <property type="entry name" value="P-loop_NTPase"/>
</dbReference>
<dbReference type="InterPro" id="IPR050896">
    <property type="entry name" value="Mito_lipid_metab_GTPase"/>
</dbReference>
<dbReference type="Pfam" id="PF01926">
    <property type="entry name" value="MMR_HSR1"/>
    <property type="match status" value="1"/>
</dbReference>
<dbReference type="SUPFAM" id="SSF52540">
    <property type="entry name" value="P-loop containing nucleoside triphosphate hydrolases"/>
    <property type="match status" value="1"/>
</dbReference>
<protein>
    <recommendedName>
        <fullName evidence="1">CP-type G domain-containing protein</fullName>
    </recommendedName>
</protein>
<dbReference type="InterPro" id="IPR006073">
    <property type="entry name" value="GTP-bd"/>
</dbReference>
<dbReference type="InterPro" id="IPR019988">
    <property type="entry name" value="GTP-bd_ribosome_bgen_YqeH"/>
</dbReference>
<dbReference type="NCBIfam" id="TIGR03597">
    <property type="entry name" value="GTPase_YqeH"/>
    <property type="match status" value="1"/>
</dbReference>
<accession>A0A0R2DSL5</accession>
<dbReference type="Proteomes" id="UP000051378">
    <property type="component" value="Unassembled WGS sequence"/>
</dbReference>
<dbReference type="InterPro" id="IPR030378">
    <property type="entry name" value="G_CP_dom"/>
</dbReference>
<dbReference type="PANTHER" id="PTHR46434:SF1">
    <property type="entry name" value="GENETIC INTERACTOR OF PROHIBITINS 3, MITOCHONDRIAL"/>
    <property type="match status" value="1"/>
</dbReference>